<keyword evidence="6" id="KW-0443">Lipid metabolism</keyword>
<dbReference type="InterPro" id="IPR023213">
    <property type="entry name" value="CAT-like_dom_sf"/>
</dbReference>
<comment type="similarity">
    <text evidence="2 10">Belongs to the carnitine/choline acetyltransferase family.</text>
</comment>
<dbReference type="Gene3D" id="3.30.559.70">
    <property type="entry name" value="Choline/Carnitine o-acyltransferase, domain 2"/>
    <property type="match status" value="1"/>
</dbReference>
<keyword evidence="12" id="KW-1185">Reference proteome</keyword>
<dbReference type="GO" id="GO:0004095">
    <property type="term" value="F:carnitine O-palmitoyltransferase activity"/>
    <property type="evidence" value="ECO:0007669"/>
    <property type="project" value="TreeGrafter"/>
</dbReference>
<keyword evidence="3" id="KW-0813">Transport</keyword>
<evidence type="ECO:0000313" key="13">
    <source>
        <dbReference type="RefSeq" id="XP_032833705.1"/>
    </source>
</evidence>
<accession>A0AAJ7XGQ6</accession>
<evidence type="ECO:0000256" key="2">
    <source>
        <dbReference type="ARBA" id="ARBA00005232"/>
    </source>
</evidence>
<evidence type="ECO:0000256" key="8">
    <source>
        <dbReference type="ARBA" id="ARBA00048999"/>
    </source>
</evidence>
<dbReference type="Gene3D" id="3.30.559.10">
    <property type="entry name" value="Chloramphenicol acetyltransferase-like domain"/>
    <property type="match status" value="1"/>
</dbReference>
<dbReference type="GO" id="GO:0005739">
    <property type="term" value="C:mitochondrion"/>
    <property type="evidence" value="ECO:0007669"/>
    <property type="project" value="TreeGrafter"/>
</dbReference>
<dbReference type="AlphaFoldDB" id="A0AAJ7XGQ6"/>
<dbReference type="SUPFAM" id="SSF52777">
    <property type="entry name" value="CoA-dependent acyltransferases"/>
    <property type="match status" value="2"/>
</dbReference>
<evidence type="ECO:0000256" key="6">
    <source>
        <dbReference type="ARBA" id="ARBA00023098"/>
    </source>
</evidence>
<dbReference type="Pfam" id="PF00755">
    <property type="entry name" value="Carn_acyltransf"/>
    <property type="match status" value="1"/>
</dbReference>
<dbReference type="PANTHER" id="PTHR22589">
    <property type="entry name" value="CARNITINE O-ACYLTRANSFERASE"/>
    <property type="match status" value="1"/>
</dbReference>
<reference evidence="13" key="1">
    <citation type="submission" date="2025-08" db="UniProtKB">
        <authorList>
            <consortium name="RefSeq"/>
        </authorList>
    </citation>
    <scope>IDENTIFICATION</scope>
    <source>
        <tissue evidence="13">Sperm</tissue>
    </source>
</reference>
<keyword evidence="7 10" id="KW-0012">Acyltransferase</keyword>
<evidence type="ECO:0000256" key="9">
    <source>
        <dbReference type="PIRSR" id="PIRSR600542-1"/>
    </source>
</evidence>
<comment type="catalytic activity">
    <reaction evidence="8">
        <text>4,8-dimethylnonanoyl-CoA + (R)-carnitine = O-4,8-dimethylnonanoyl-(R)-carnitine + CoA</text>
        <dbReference type="Rhea" id="RHEA:44860"/>
        <dbReference type="ChEBI" id="CHEBI:16347"/>
        <dbReference type="ChEBI" id="CHEBI:57287"/>
        <dbReference type="ChEBI" id="CHEBI:77061"/>
        <dbReference type="ChEBI" id="CHEBI:84654"/>
    </reaction>
</comment>
<evidence type="ECO:0000256" key="1">
    <source>
        <dbReference type="ARBA" id="ARBA00005005"/>
    </source>
</evidence>
<name>A0AAJ7XGQ6_PETMA</name>
<evidence type="ECO:0000259" key="11">
    <source>
        <dbReference type="Pfam" id="PF00755"/>
    </source>
</evidence>
<evidence type="ECO:0000256" key="7">
    <source>
        <dbReference type="ARBA" id="ARBA00023315"/>
    </source>
</evidence>
<dbReference type="InterPro" id="IPR042572">
    <property type="entry name" value="Carn_acyl_trans_N"/>
</dbReference>
<dbReference type="Proteomes" id="UP001318040">
    <property type="component" value="Chromosome 64"/>
</dbReference>
<dbReference type="GO" id="GO:0006635">
    <property type="term" value="P:fatty acid beta-oxidation"/>
    <property type="evidence" value="ECO:0007669"/>
    <property type="project" value="TreeGrafter"/>
</dbReference>
<sequence length="703" mass="77289">MASALVRAPHASLGRWCRAGGAALPAAGSPARSRSGAASDPGYEFLHRSVVPTLHFQPSLPRLPIPKLEDTVRRYLAAQRPLLNDEEYSQTERIARKFEAGDGQELHKELLALDKQNKKSSYISGPWFDMYLAAREPVLLNYNPFVGLTADSRPGYGGQLTRATNLTVSGLRFMRTLRAGVLEPEVFHLNPARSDTDSFRRWVRWLPSSLSWYGAYAVNAYPLDMSQYGRLFNSTRLPRAGRDELFSEATARHLLVMRRQQLFACDVLDRDGSILPAARIQERLRRVMAEADAAGEPSHPLAYLTGENRDTWAGLRQHLLELGNQEALALVDSAIFCLCLDEDGAESASQEQQQQGEERLTALGGRDAPAPVRLSHLMLHGVGGDRWFDKSLSLIVAADGEAAVHFEHSWGDGVAVLRFINEIYKDSLKRPAVSPDDAPPSSDVEQSSVRRLDFRLDDATKAAVDAARRQFHRTVSGLVIHAMEFDKYGKNFLKKQNISPDAVMQLAFQMAFFREHGHEVATYESCSTAAFRHGRTETVRPATSATRRCTRAFVLGRDEAGGGASPPGVAELRAMLDECSRYHGKLTREAAMGQGFDRHLFALRKLASARGGSLPELYRDEAYTRINHNVLSTSTLASDAVRLGGFAPVVPDGFGLGYGIHAHSMGCNASGYAGGGRDVAHFLKTLRVSLEQIGAVLEGRPIA</sequence>
<dbReference type="PROSITE" id="PS00440">
    <property type="entry name" value="ACYLTRANSF_C_2"/>
    <property type="match status" value="1"/>
</dbReference>
<gene>
    <name evidence="13" type="primary">CPT2</name>
</gene>
<dbReference type="Gene3D" id="1.10.275.20">
    <property type="entry name" value="Choline/Carnitine o-acyltransferase"/>
    <property type="match status" value="1"/>
</dbReference>
<feature type="domain" description="Choline/carnitine acyltransferase" evidence="11">
    <location>
        <begin position="63"/>
        <end position="687"/>
    </location>
</feature>
<evidence type="ECO:0000256" key="10">
    <source>
        <dbReference type="RuleBase" id="RU003801"/>
    </source>
</evidence>
<evidence type="ECO:0000313" key="12">
    <source>
        <dbReference type="Proteomes" id="UP001318040"/>
    </source>
</evidence>
<keyword evidence="4 10" id="KW-0808">Transferase</keyword>
<evidence type="ECO:0000256" key="3">
    <source>
        <dbReference type="ARBA" id="ARBA00022448"/>
    </source>
</evidence>
<dbReference type="PANTHER" id="PTHR22589:SF16">
    <property type="entry name" value="CARNITINE O-PALMITOYLTRANSFERASE 2, MITOCHONDRIAL"/>
    <property type="match status" value="1"/>
</dbReference>
<proteinExistence type="inferred from homology"/>
<dbReference type="RefSeq" id="XP_032833705.1">
    <property type="nucleotide sequence ID" value="XM_032977814.1"/>
</dbReference>
<dbReference type="InterPro" id="IPR039551">
    <property type="entry name" value="Cho/carn_acyl_trans"/>
</dbReference>
<organism evidence="12 13">
    <name type="scientific">Petromyzon marinus</name>
    <name type="common">Sea lamprey</name>
    <dbReference type="NCBI Taxonomy" id="7757"/>
    <lineage>
        <taxon>Eukaryota</taxon>
        <taxon>Metazoa</taxon>
        <taxon>Chordata</taxon>
        <taxon>Craniata</taxon>
        <taxon>Vertebrata</taxon>
        <taxon>Cyclostomata</taxon>
        <taxon>Hyperoartia</taxon>
        <taxon>Petromyzontiformes</taxon>
        <taxon>Petromyzontidae</taxon>
        <taxon>Petromyzon</taxon>
    </lineage>
</organism>
<keyword evidence="5" id="KW-0276">Fatty acid metabolism</keyword>
<dbReference type="CTD" id="1376"/>
<feature type="active site" description="Proton acceptor" evidence="9">
    <location>
        <position position="408"/>
    </location>
</feature>
<dbReference type="InterPro" id="IPR042231">
    <property type="entry name" value="Cho/carn_acyl_trans_2"/>
</dbReference>
<evidence type="ECO:0000256" key="5">
    <source>
        <dbReference type="ARBA" id="ARBA00022832"/>
    </source>
</evidence>
<dbReference type="InterPro" id="IPR000542">
    <property type="entry name" value="Carn_acyl_trans"/>
</dbReference>
<dbReference type="Gene3D" id="1.20.1280.180">
    <property type="match status" value="1"/>
</dbReference>
<evidence type="ECO:0000256" key="4">
    <source>
        <dbReference type="ARBA" id="ARBA00022679"/>
    </source>
</evidence>
<dbReference type="KEGG" id="pmrn:116956304"/>
<comment type="pathway">
    <text evidence="1">Lipid metabolism; fatty acid beta-oxidation.</text>
</comment>
<dbReference type="PROSITE" id="PS00439">
    <property type="entry name" value="ACYLTRANSF_C_1"/>
    <property type="match status" value="1"/>
</dbReference>
<dbReference type="FunFam" id="1.10.275.20:FF:000001">
    <property type="entry name" value="carnitine O-palmitoyltransferase 2, mitochondrial"/>
    <property type="match status" value="1"/>
</dbReference>
<dbReference type="FunFam" id="1.20.1280.180:FF:000001">
    <property type="entry name" value="Carnitine O-palmitoyltransferase 2, mitochondrial"/>
    <property type="match status" value="1"/>
</dbReference>
<protein>
    <submittedName>
        <fullName evidence="13">Carnitine O-palmitoyltransferase 2, mitochondrial isoform X1</fullName>
    </submittedName>
</protein>